<reference evidence="1 2" key="1">
    <citation type="journal article" date="2018" name="G3 (Bethesda)">
        <title>Phylogenetic and Phylogenomic Definition of Rhizopus Species.</title>
        <authorList>
            <person name="Gryganskyi A.P."/>
            <person name="Golan J."/>
            <person name="Dolatabadi S."/>
            <person name="Mondo S."/>
            <person name="Robb S."/>
            <person name="Idnurm A."/>
            <person name="Muszewska A."/>
            <person name="Steczkiewicz K."/>
            <person name="Masonjones S."/>
            <person name="Liao H.L."/>
            <person name="Gajdeczka M.T."/>
            <person name="Anike F."/>
            <person name="Vuek A."/>
            <person name="Anishchenko I.M."/>
            <person name="Voigt K."/>
            <person name="de Hoog G.S."/>
            <person name="Smith M.E."/>
            <person name="Heitman J."/>
            <person name="Vilgalys R."/>
            <person name="Stajich J.E."/>
        </authorList>
    </citation>
    <scope>NUCLEOTIDE SEQUENCE [LARGE SCALE GENOMIC DNA]</scope>
    <source>
        <strain evidence="1 2">CBS 357.93</strain>
    </source>
</reference>
<proteinExistence type="predicted"/>
<feature type="non-terminal residue" evidence="1">
    <location>
        <position position="1"/>
    </location>
</feature>
<gene>
    <name evidence="1" type="ORF">CU097_001084</name>
</gene>
<dbReference type="Proteomes" id="UP000252139">
    <property type="component" value="Unassembled WGS sequence"/>
</dbReference>
<dbReference type="OrthoDB" id="2264903at2759"/>
<name>A0A367INA0_RHIAZ</name>
<accession>A0A367INA0</accession>
<keyword evidence="2" id="KW-1185">Reference proteome</keyword>
<comment type="caution">
    <text evidence="1">The sequence shown here is derived from an EMBL/GenBank/DDBJ whole genome shotgun (WGS) entry which is preliminary data.</text>
</comment>
<evidence type="ECO:0000313" key="2">
    <source>
        <dbReference type="Proteomes" id="UP000252139"/>
    </source>
</evidence>
<feature type="non-terminal residue" evidence="1">
    <location>
        <position position="193"/>
    </location>
</feature>
<dbReference type="EMBL" id="PJQL01004696">
    <property type="protein sequence ID" value="RCH79113.1"/>
    <property type="molecule type" value="Genomic_DNA"/>
</dbReference>
<protein>
    <submittedName>
        <fullName evidence="1">Uncharacterized protein</fullName>
    </submittedName>
</protein>
<organism evidence="1 2">
    <name type="scientific">Rhizopus azygosporus</name>
    <name type="common">Rhizopus microsporus var. azygosporus</name>
    <dbReference type="NCBI Taxonomy" id="86630"/>
    <lineage>
        <taxon>Eukaryota</taxon>
        <taxon>Fungi</taxon>
        <taxon>Fungi incertae sedis</taxon>
        <taxon>Mucoromycota</taxon>
        <taxon>Mucoromycotina</taxon>
        <taxon>Mucoromycetes</taxon>
        <taxon>Mucorales</taxon>
        <taxon>Mucorineae</taxon>
        <taxon>Rhizopodaceae</taxon>
        <taxon>Rhizopus</taxon>
    </lineage>
</organism>
<evidence type="ECO:0000313" key="1">
    <source>
        <dbReference type="EMBL" id="RCH79113.1"/>
    </source>
</evidence>
<sequence>PKVESSGSSVSSCEVKKARKLGYLAGNGQKEWEPKDKLVLNGVDITSALVKFRNNSIKAAEDNNGLNPLRILSLSHVFLVDKLDPKNCITSYLEEKESKSLSDWSHCLRYNIPRASNDVVLYCKSIADGDEVEDFKIGDDNALSDMIKDLADQAINDKAKINQRSETSFMDKHLMPVIRRVLLNNAAEEMIYS</sequence>
<dbReference type="AlphaFoldDB" id="A0A367INA0"/>